<evidence type="ECO:0000313" key="1">
    <source>
        <dbReference type="EMBL" id="RZS58111.1"/>
    </source>
</evidence>
<keyword evidence="2" id="KW-1185">Reference proteome</keyword>
<organism evidence="1 2">
    <name type="scientific">Sphaerotilus mobilis</name>
    <dbReference type="NCBI Taxonomy" id="47994"/>
    <lineage>
        <taxon>Bacteria</taxon>
        <taxon>Pseudomonadati</taxon>
        <taxon>Pseudomonadota</taxon>
        <taxon>Betaproteobacteria</taxon>
        <taxon>Burkholderiales</taxon>
        <taxon>Sphaerotilaceae</taxon>
        <taxon>Sphaerotilus</taxon>
    </lineage>
</organism>
<dbReference type="EMBL" id="SGWV01000007">
    <property type="protein sequence ID" value="RZS58111.1"/>
    <property type="molecule type" value="Genomic_DNA"/>
</dbReference>
<reference evidence="1 2" key="1">
    <citation type="submission" date="2019-02" db="EMBL/GenBank/DDBJ databases">
        <title>Genomic Encyclopedia of Type Strains, Phase IV (KMG-IV): sequencing the most valuable type-strain genomes for metagenomic binning, comparative biology and taxonomic classification.</title>
        <authorList>
            <person name="Goeker M."/>
        </authorList>
    </citation>
    <scope>NUCLEOTIDE SEQUENCE [LARGE SCALE GENOMIC DNA]</scope>
    <source>
        <strain evidence="1 2">DSM 10617</strain>
    </source>
</reference>
<dbReference type="OrthoDB" id="8820245at2"/>
<dbReference type="AlphaFoldDB" id="A0A4Q7LUB8"/>
<comment type="caution">
    <text evidence="1">The sequence shown here is derived from an EMBL/GenBank/DDBJ whole genome shotgun (WGS) entry which is preliminary data.</text>
</comment>
<evidence type="ECO:0000313" key="2">
    <source>
        <dbReference type="Proteomes" id="UP000293433"/>
    </source>
</evidence>
<dbReference type="Proteomes" id="UP000293433">
    <property type="component" value="Unassembled WGS sequence"/>
</dbReference>
<name>A0A4Q7LUB8_9BURK</name>
<sequence length="96" mass="10695">MDARQREAQLLIRCTAVARDVAPPAADPCEAHVFPLAARVVQSRFPVESSRLLQASERYVEAHPDTRLASADVVRQGWIVDLPRLRDLLSHELGGR</sequence>
<protein>
    <submittedName>
        <fullName evidence="1">Uncharacterized protein</fullName>
    </submittedName>
</protein>
<dbReference type="RefSeq" id="WP_130480295.1">
    <property type="nucleotide sequence ID" value="NZ_SGWV01000007.1"/>
</dbReference>
<accession>A0A4Q7LUB8</accession>
<proteinExistence type="predicted"/>
<gene>
    <name evidence="1" type="ORF">EV685_0390</name>
</gene>